<gene>
    <name evidence="7" type="ORF">GJ744_005799</name>
</gene>
<reference evidence="7" key="1">
    <citation type="submission" date="2020-02" db="EMBL/GenBank/DDBJ databases">
        <authorList>
            <person name="Palmer J.M."/>
        </authorList>
    </citation>
    <scope>NUCLEOTIDE SEQUENCE</scope>
    <source>
        <strain evidence="7">EPUS1.4</strain>
        <tissue evidence="7">Thallus</tissue>
    </source>
</reference>
<protein>
    <recommendedName>
        <fullName evidence="6">DNL-type domain-containing protein</fullName>
    </recommendedName>
</protein>
<feature type="compositionally biased region" description="Polar residues" evidence="5">
    <location>
        <begin position="61"/>
        <end position="86"/>
    </location>
</feature>
<evidence type="ECO:0000256" key="5">
    <source>
        <dbReference type="SAM" id="MobiDB-lite"/>
    </source>
</evidence>
<dbReference type="GO" id="GO:0050821">
    <property type="term" value="P:protein stabilization"/>
    <property type="evidence" value="ECO:0007669"/>
    <property type="project" value="TreeGrafter"/>
</dbReference>
<evidence type="ECO:0000256" key="2">
    <source>
        <dbReference type="ARBA" id="ARBA00022771"/>
    </source>
</evidence>
<evidence type="ECO:0000313" key="8">
    <source>
        <dbReference type="Proteomes" id="UP000606974"/>
    </source>
</evidence>
<organism evidence="7 8">
    <name type="scientific">Endocarpon pusillum</name>
    <dbReference type="NCBI Taxonomy" id="364733"/>
    <lineage>
        <taxon>Eukaryota</taxon>
        <taxon>Fungi</taxon>
        <taxon>Dikarya</taxon>
        <taxon>Ascomycota</taxon>
        <taxon>Pezizomycotina</taxon>
        <taxon>Eurotiomycetes</taxon>
        <taxon>Chaetothyriomycetidae</taxon>
        <taxon>Verrucariales</taxon>
        <taxon>Verrucariaceae</taxon>
        <taxon>Endocarpon</taxon>
    </lineage>
</organism>
<feature type="compositionally biased region" description="Pro residues" evidence="5">
    <location>
        <begin position="44"/>
        <end position="56"/>
    </location>
</feature>
<evidence type="ECO:0000256" key="4">
    <source>
        <dbReference type="PROSITE-ProRule" id="PRU00834"/>
    </source>
</evidence>
<keyword evidence="8" id="KW-1185">Reference proteome</keyword>
<dbReference type="GO" id="GO:0006457">
    <property type="term" value="P:protein folding"/>
    <property type="evidence" value="ECO:0007669"/>
    <property type="project" value="TreeGrafter"/>
</dbReference>
<dbReference type="GO" id="GO:0051087">
    <property type="term" value="F:protein-folding chaperone binding"/>
    <property type="evidence" value="ECO:0007669"/>
    <property type="project" value="TreeGrafter"/>
</dbReference>
<dbReference type="GO" id="GO:0008270">
    <property type="term" value="F:zinc ion binding"/>
    <property type="evidence" value="ECO:0007669"/>
    <property type="project" value="UniProtKB-KW"/>
</dbReference>
<evidence type="ECO:0000256" key="3">
    <source>
        <dbReference type="ARBA" id="ARBA00022833"/>
    </source>
</evidence>
<dbReference type="PANTHER" id="PTHR20922">
    <property type="entry name" value="DNL-TYPE ZINC FINGER PROTEIN"/>
    <property type="match status" value="1"/>
</dbReference>
<name>A0A8H7DZG0_9EURO</name>
<evidence type="ECO:0000259" key="6">
    <source>
        <dbReference type="PROSITE" id="PS51501"/>
    </source>
</evidence>
<dbReference type="InterPro" id="IPR024158">
    <property type="entry name" value="Mt_import_TIM15"/>
</dbReference>
<keyword evidence="3" id="KW-0862">Zinc</keyword>
<dbReference type="GO" id="GO:0005739">
    <property type="term" value="C:mitochondrion"/>
    <property type="evidence" value="ECO:0007669"/>
    <property type="project" value="TreeGrafter"/>
</dbReference>
<dbReference type="AlphaFoldDB" id="A0A8H7DZG0"/>
<dbReference type="EMBL" id="JAACFV010000251">
    <property type="protein sequence ID" value="KAF7502453.1"/>
    <property type="molecule type" value="Genomic_DNA"/>
</dbReference>
<dbReference type="PANTHER" id="PTHR20922:SF13">
    <property type="entry name" value="DNL-TYPE ZINC FINGER PROTEIN"/>
    <property type="match status" value="1"/>
</dbReference>
<accession>A0A8H7DZG0</accession>
<keyword evidence="1" id="KW-0479">Metal-binding</keyword>
<sequence>MRAYTRWSWLERAAYLSIPRMNIPRSTTCRALHSPRSSKAPILPSRPLPRQRPWPSAPIVRSNTTLTAPSSSAYPSSRGPASSSPTADHPAYKIWFTCKPCSSRSGPHRVTKQGFHKGTTLITCPSCKNRHVVSDHLKIFTEQGGDLVDIMQRHGEKLKKGKLGIRDGQLVGNEGEEEIEFWEDGTESPHVTQA</sequence>
<dbReference type="OrthoDB" id="512667at2759"/>
<feature type="region of interest" description="Disordered" evidence="5">
    <location>
        <begin position="30"/>
        <end position="87"/>
    </location>
</feature>
<feature type="domain" description="DNL-type" evidence="6">
    <location>
        <begin position="87"/>
        <end position="183"/>
    </location>
</feature>
<keyword evidence="2 4" id="KW-0863">Zinc-finger</keyword>
<dbReference type="PROSITE" id="PS51501">
    <property type="entry name" value="ZF_DNL"/>
    <property type="match status" value="1"/>
</dbReference>
<comment type="caution">
    <text evidence="7">The sequence shown here is derived from an EMBL/GenBank/DDBJ whole genome shotgun (WGS) entry which is preliminary data.</text>
</comment>
<dbReference type="Pfam" id="PF05180">
    <property type="entry name" value="zf-DNL"/>
    <property type="match status" value="1"/>
</dbReference>
<dbReference type="InterPro" id="IPR007853">
    <property type="entry name" value="Znf_DNL-typ"/>
</dbReference>
<dbReference type="GO" id="GO:0030150">
    <property type="term" value="P:protein import into mitochondrial matrix"/>
    <property type="evidence" value="ECO:0007669"/>
    <property type="project" value="TreeGrafter"/>
</dbReference>
<evidence type="ECO:0000313" key="7">
    <source>
        <dbReference type="EMBL" id="KAF7502453.1"/>
    </source>
</evidence>
<evidence type="ECO:0000256" key="1">
    <source>
        <dbReference type="ARBA" id="ARBA00022723"/>
    </source>
</evidence>
<dbReference type="Proteomes" id="UP000606974">
    <property type="component" value="Unassembled WGS sequence"/>
</dbReference>
<proteinExistence type="predicted"/>